<dbReference type="NCBIfam" id="TIGR01498">
    <property type="entry name" value="folK"/>
    <property type="match status" value="1"/>
</dbReference>
<protein>
    <recommendedName>
        <fullName evidence="4">2-amino-4-hydroxy-6-hydroxymethyldihydropteridine pyrophosphokinase</fullName>
        <ecNumber evidence="3">2.7.6.3</ecNumber>
    </recommendedName>
    <alternativeName>
        <fullName evidence="11">6-hydroxymethyl-7,8-dihydropterin pyrophosphokinase</fullName>
    </alternativeName>
    <alternativeName>
        <fullName evidence="12">7,8-dihydro-6-hydroxymethylpterin-pyrophosphokinase</fullName>
    </alternativeName>
</protein>
<evidence type="ECO:0000256" key="10">
    <source>
        <dbReference type="ARBA" id="ARBA00029409"/>
    </source>
</evidence>
<evidence type="ECO:0000256" key="2">
    <source>
        <dbReference type="ARBA" id="ARBA00005810"/>
    </source>
</evidence>
<keyword evidence="7 14" id="KW-0418">Kinase</keyword>
<dbReference type="GO" id="GO:0046656">
    <property type="term" value="P:folic acid biosynthetic process"/>
    <property type="evidence" value="ECO:0007669"/>
    <property type="project" value="UniProtKB-KW"/>
</dbReference>
<dbReference type="UniPathway" id="UPA00077">
    <property type="reaction ID" value="UER00155"/>
</dbReference>
<evidence type="ECO:0000313" key="15">
    <source>
        <dbReference type="Proteomes" id="UP000199537"/>
    </source>
</evidence>
<evidence type="ECO:0000256" key="11">
    <source>
        <dbReference type="ARBA" id="ARBA00029766"/>
    </source>
</evidence>
<dbReference type="STRING" id="1393122.SAMN05660895_0334"/>
<evidence type="ECO:0000256" key="12">
    <source>
        <dbReference type="ARBA" id="ARBA00033413"/>
    </source>
</evidence>
<dbReference type="Pfam" id="PF01288">
    <property type="entry name" value="HPPK"/>
    <property type="match status" value="1"/>
</dbReference>
<evidence type="ECO:0000256" key="1">
    <source>
        <dbReference type="ARBA" id="ARBA00005051"/>
    </source>
</evidence>
<dbReference type="EMBL" id="FPCJ01000001">
    <property type="protein sequence ID" value="SFV28454.1"/>
    <property type="molecule type" value="Genomic_DNA"/>
</dbReference>
<dbReference type="GO" id="GO:0005524">
    <property type="term" value="F:ATP binding"/>
    <property type="evidence" value="ECO:0007669"/>
    <property type="project" value="UniProtKB-KW"/>
</dbReference>
<gene>
    <name evidence="14" type="ORF">SAMN05660895_0334</name>
</gene>
<proteinExistence type="inferred from homology"/>
<evidence type="ECO:0000256" key="9">
    <source>
        <dbReference type="ARBA" id="ARBA00022909"/>
    </source>
</evidence>
<dbReference type="OrthoDB" id="9808041at2"/>
<reference evidence="15" key="1">
    <citation type="submission" date="2016-10" db="EMBL/GenBank/DDBJ databases">
        <authorList>
            <person name="Varghese N."/>
            <person name="Submissions S."/>
        </authorList>
    </citation>
    <scope>NUCLEOTIDE SEQUENCE [LARGE SCALE GENOMIC DNA]</scope>
    <source>
        <strain evidence="15">DSM 14807</strain>
    </source>
</reference>
<dbReference type="SUPFAM" id="SSF55083">
    <property type="entry name" value="6-hydroxymethyl-7,8-dihydropterin pyrophosphokinase, HPPK"/>
    <property type="match status" value="1"/>
</dbReference>
<keyword evidence="9" id="KW-0289">Folate biosynthesis</keyword>
<dbReference type="RefSeq" id="WP_092456823.1">
    <property type="nucleotide sequence ID" value="NZ_FPCJ01000001.1"/>
</dbReference>
<dbReference type="EC" id="2.7.6.3" evidence="3"/>
<dbReference type="Gene3D" id="3.30.70.560">
    <property type="entry name" value="7,8-Dihydro-6-hydroxymethylpterin-pyrophosphokinase HPPK"/>
    <property type="match status" value="1"/>
</dbReference>
<evidence type="ECO:0000256" key="8">
    <source>
        <dbReference type="ARBA" id="ARBA00022840"/>
    </source>
</evidence>
<dbReference type="AlphaFoldDB" id="A0A1I7N1E0"/>
<dbReference type="InterPro" id="IPR000550">
    <property type="entry name" value="Hppk"/>
</dbReference>
<sequence length="177" mass="20086">MSDIILLLGGNLGDRYAYLQKATAAIQTRIGELMEASAIYETACWGGDQQPDYLNQALRVQTALLPEQVLDVALKIEAELGRVRTRMWEPRVMDIDLIFYDRLIYHSERLILPHPRIAVRKFVLIPLAELIPGYIHPVYHKSIAELLSLCPDPSAVKYWKPHPQPTPFRNPSLVSAS</sequence>
<evidence type="ECO:0000256" key="5">
    <source>
        <dbReference type="ARBA" id="ARBA00022679"/>
    </source>
</evidence>
<dbReference type="GO" id="GO:0003848">
    <property type="term" value="F:2-amino-4-hydroxy-6-hydroxymethyldihydropteridine diphosphokinase activity"/>
    <property type="evidence" value="ECO:0007669"/>
    <property type="project" value="UniProtKB-EC"/>
</dbReference>
<accession>A0A1I7N1E0</accession>
<comment type="similarity">
    <text evidence="2">Belongs to the HPPK family.</text>
</comment>
<evidence type="ECO:0000256" key="3">
    <source>
        <dbReference type="ARBA" id="ARBA00013253"/>
    </source>
</evidence>
<evidence type="ECO:0000313" key="14">
    <source>
        <dbReference type="EMBL" id="SFV28454.1"/>
    </source>
</evidence>
<dbReference type="PANTHER" id="PTHR43071">
    <property type="entry name" value="2-AMINO-4-HYDROXY-6-HYDROXYMETHYLDIHYDROPTERIDINE PYROPHOSPHOKINASE"/>
    <property type="match status" value="1"/>
</dbReference>
<keyword evidence="6" id="KW-0547">Nucleotide-binding</keyword>
<evidence type="ECO:0000256" key="7">
    <source>
        <dbReference type="ARBA" id="ARBA00022777"/>
    </source>
</evidence>
<dbReference type="Proteomes" id="UP000199537">
    <property type="component" value="Unassembled WGS sequence"/>
</dbReference>
<comment type="function">
    <text evidence="10">Catalyzes the transfer of pyrophosphate from adenosine triphosphate (ATP) to 6-hydroxymethyl-7,8-dihydropterin, an enzymatic step in folate biosynthesis pathway.</text>
</comment>
<feature type="domain" description="7,8-dihydro-6-hydroxymethylpterin-pyrophosphokinase" evidence="13">
    <location>
        <begin position="6"/>
        <end position="132"/>
    </location>
</feature>
<name>A0A1I7N1E0_9BACT</name>
<comment type="pathway">
    <text evidence="1">Cofactor biosynthesis; tetrahydrofolate biosynthesis; 2-amino-4-hydroxy-6-hydroxymethyl-7,8-dihydropteridine diphosphate from 7,8-dihydroneopterin triphosphate: step 4/4.</text>
</comment>
<dbReference type="PANTHER" id="PTHR43071:SF1">
    <property type="entry name" value="2-AMINO-4-HYDROXY-6-HYDROXYMETHYLDIHYDROPTERIDINE PYROPHOSPHOKINASE"/>
    <property type="match status" value="1"/>
</dbReference>
<dbReference type="CDD" id="cd00483">
    <property type="entry name" value="HPPK"/>
    <property type="match status" value="1"/>
</dbReference>
<evidence type="ECO:0000256" key="6">
    <source>
        <dbReference type="ARBA" id="ARBA00022741"/>
    </source>
</evidence>
<keyword evidence="5" id="KW-0808">Transferase</keyword>
<evidence type="ECO:0000259" key="13">
    <source>
        <dbReference type="Pfam" id="PF01288"/>
    </source>
</evidence>
<dbReference type="GO" id="GO:0046654">
    <property type="term" value="P:tetrahydrofolate biosynthetic process"/>
    <property type="evidence" value="ECO:0007669"/>
    <property type="project" value="UniProtKB-UniPathway"/>
</dbReference>
<organism evidence="14 15">
    <name type="scientific">Thermoflavifilum thermophilum</name>
    <dbReference type="NCBI Taxonomy" id="1393122"/>
    <lineage>
        <taxon>Bacteria</taxon>
        <taxon>Pseudomonadati</taxon>
        <taxon>Bacteroidota</taxon>
        <taxon>Chitinophagia</taxon>
        <taxon>Chitinophagales</taxon>
        <taxon>Chitinophagaceae</taxon>
        <taxon>Thermoflavifilum</taxon>
    </lineage>
</organism>
<keyword evidence="15" id="KW-1185">Reference proteome</keyword>
<dbReference type="GO" id="GO:0016301">
    <property type="term" value="F:kinase activity"/>
    <property type="evidence" value="ECO:0007669"/>
    <property type="project" value="UniProtKB-KW"/>
</dbReference>
<evidence type="ECO:0000256" key="4">
    <source>
        <dbReference type="ARBA" id="ARBA00016218"/>
    </source>
</evidence>
<keyword evidence="8" id="KW-0067">ATP-binding</keyword>
<dbReference type="InterPro" id="IPR035907">
    <property type="entry name" value="Hppk_sf"/>
</dbReference>